<evidence type="ECO:0000313" key="1">
    <source>
        <dbReference type="EMBL" id="TQS44352.1"/>
    </source>
</evidence>
<dbReference type="EMBL" id="VIRS01000009">
    <property type="protein sequence ID" value="TQS44352.1"/>
    <property type="molecule type" value="Genomic_DNA"/>
</dbReference>
<name>A0A545ASN2_9ACTN</name>
<dbReference type="SUPFAM" id="SSF47413">
    <property type="entry name" value="lambda repressor-like DNA-binding domains"/>
    <property type="match status" value="1"/>
</dbReference>
<dbReference type="RefSeq" id="WP_142705343.1">
    <property type="nucleotide sequence ID" value="NZ_VIRS01000009.1"/>
</dbReference>
<dbReference type="InterPro" id="IPR010982">
    <property type="entry name" value="Lambda_DNA-bd_dom_sf"/>
</dbReference>
<reference evidence="1 2" key="1">
    <citation type="submission" date="2019-07" db="EMBL/GenBank/DDBJ databases">
        <title>Cryptosporangium phraense sp. nov., isolated from plant litter.</title>
        <authorList>
            <person name="Suriyachadkun C."/>
        </authorList>
    </citation>
    <scope>NUCLEOTIDE SEQUENCE [LARGE SCALE GENOMIC DNA]</scope>
    <source>
        <strain evidence="1 2">A-T 5661</strain>
    </source>
</reference>
<dbReference type="Gene3D" id="1.10.260.40">
    <property type="entry name" value="lambda repressor-like DNA-binding domains"/>
    <property type="match status" value="1"/>
</dbReference>
<dbReference type="InParanoid" id="A0A545ASN2"/>
<organism evidence="1 2">
    <name type="scientific">Cryptosporangium phraense</name>
    <dbReference type="NCBI Taxonomy" id="2593070"/>
    <lineage>
        <taxon>Bacteria</taxon>
        <taxon>Bacillati</taxon>
        <taxon>Actinomycetota</taxon>
        <taxon>Actinomycetes</taxon>
        <taxon>Cryptosporangiales</taxon>
        <taxon>Cryptosporangiaceae</taxon>
        <taxon>Cryptosporangium</taxon>
    </lineage>
</organism>
<dbReference type="AlphaFoldDB" id="A0A545ASN2"/>
<proteinExistence type="predicted"/>
<gene>
    <name evidence="1" type="ORF">FL583_15580</name>
</gene>
<dbReference type="GO" id="GO:0003677">
    <property type="term" value="F:DNA binding"/>
    <property type="evidence" value="ECO:0007669"/>
    <property type="project" value="InterPro"/>
</dbReference>
<accession>A0A545ASN2</accession>
<sequence>MTRPVAQDARAAVIGNHLLDYRARHGGMPLVHLARQIGLPPVTLADIETGHRASTYTQLRQIARGIAPNHSAALLAHWVEQLGDHAPQPDV</sequence>
<comment type="caution">
    <text evidence="1">The sequence shown here is derived from an EMBL/GenBank/DDBJ whole genome shotgun (WGS) entry which is preliminary data.</text>
</comment>
<dbReference type="Proteomes" id="UP000317982">
    <property type="component" value="Unassembled WGS sequence"/>
</dbReference>
<evidence type="ECO:0000313" key="2">
    <source>
        <dbReference type="Proteomes" id="UP000317982"/>
    </source>
</evidence>
<keyword evidence="2" id="KW-1185">Reference proteome</keyword>
<protein>
    <submittedName>
        <fullName evidence="1">Helix-turn-helix transcriptional regulator</fullName>
    </submittedName>
</protein>